<dbReference type="CTD" id="54840"/>
<sequence>MWKLRFKFLYVCSSRNYHLWKGNNQAIMDNKSKSKSKTFHSATGLVASMKDPELKVKEDDRIVVIKDKYPKAQFHYLILPKADIPSLWHVKKENEDLLIHMHNVAEKLTREHEDYEFLIGYHAVPSMYRLHLHVISTDFNSPCLKTKYHWNSFTTPFFLHSTDICKELRETGELKEQKFEDSTAYLNVPLKCHKCSATPKNMPELKRHLMVHLPGKKSLFN</sequence>
<keyword evidence="7" id="KW-0539">Nucleus</keyword>
<keyword evidence="2" id="KW-0479">Metal-binding</keyword>
<gene>
    <name evidence="11" type="primary">LOC108629642</name>
</gene>
<keyword evidence="5" id="KW-0238">DNA-binding</keyword>
<dbReference type="GO" id="GO:0003697">
    <property type="term" value="F:single-stranded DNA binding"/>
    <property type="evidence" value="ECO:0007669"/>
    <property type="project" value="TreeGrafter"/>
</dbReference>
<evidence type="ECO:0000256" key="7">
    <source>
        <dbReference type="ARBA" id="ARBA00023242"/>
    </source>
</evidence>
<keyword evidence="6" id="KW-0234">DNA repair</keyword>
<dbReference type="FunFam" id="3.30.428.10:FF:000004">
    <property type="entry name" value="aprataxin isoform X2"/>
    <property type="match status" value="1"/>
</dbReference>
<dbReference type="InterPro" id="IPR036265">
    <property type="entry name" value="HIT-like_sf"/>
</dbReference>
<feature type="domain" description="HIT" evidence="9">
    <location>
        <begin position="42"/>
        <end position="144"/>
    </location>
</feature>
<accession>A0AAJ7JAF7</accession>
<dbReference type="InterPro" id="IPR011146">
    <property type="entry name" value="HIT-like"/>
</dbReference>
<reference evidence="11" key="1">
    <citation type="submission" date="2025-08" db="UniProtKB">
        <authorList>
            <consortium name="RefSeq"/>
        </authorList>
    </citation>
    <scope>IDENTIFICATION</scope>
    <source>
        <tissue evidence="11">Whole body</tissue>
    </source>
</reference>
<evidence type="ECO:0000313" key="11">
    <source>
        <dbReference type="RefSeq" id="XP_017887910.1"/>
    </source>
</evidence>
<dbReference type="Proteomes" id="UP000694925">
    <property type="component" value="Unplaced"/>
</dbReference>
<dbReference type="GO" id="GO:0000012">
    <property type="term" value="P:single strand break repair"/>
    <property type="evidence" value="ECO:0007669"/>
    <property type="project" value="TreeGrafter"/>
</dbReference>
<organism evidence="10 11">
    <name type="scientific">Ceratina calcarata</name>
    <dbReference type="NCBI Taxonomy" id="156304"/>
    <lineage>
        <taxon>Eukaryota</taxon>
        <taxon>Metazoa</taxon>
        <taxon>Ecdysozoa</taxon>
        <taxon>Arthropoda</taxon>
        <taxon>Hexapoda</taxon>
        <taxon>Insecta</taxon>
        <taxon>Pterygota</taxon>
        <taxon>Neoptera</taxon>
        <taxon>Endopterygota</taxon>
        <taxon>Hymenoptera</taxon>
        <taxon>Apocrita</taxon>
        <taxon>Aculeata</taxon>
        <taxon>Apoidea</taxon>
        <taxon>Anthophila</taxon>
        <taxon>Apidae</taxon>
        <taxon>Ceratina</taxon>
        <taxon>Zadontomerus</taxon>
    </lineage>
</organism>
<evidence type="ECO:0000256" key="6">
    <source>
        <dbReference type="ARBA" id="ARBA00023204"/>
    </source>
</evidence>
<dbReference type="PANTHER" id="PTHR12486">
    <property type="entry name" value="APRATAXIN-RELATED"/>
    <property type="match status" value="1"/>
</dbReference>
<dbReference type="Pfam" id="PF11969">
    <property type="entry name" value="DcpS_C"/>
    <property type="match status" value="1"/>
</dbReference>
<dbReference type="InterPro" id="IPR032566">
    <property type="entry name" value="Znf-C2HE"/>
</dbReference>
<dbReference type="AlphaFoldDB" id="A0AAJ7JAF7"/>
<dbReference type="GO" id="GO:0046872">
    <property type="term" value="F:metal ion binding"/>
    <property type="evidence" value="ECO:0007669"/>
    <property type="project" value="UniProtKB-KW"/>
</dbReference>
<dbReference type="KEGG" id="ccal:108629642"/>
<dbReference type="RefSeq" id="XP_017887910.1">
    <property type="nucleotide sequence ID" value="XM_018032421.2"/>
</dbReference>
<keyword evidence="3" id="KW-0227">DNA damage</keyword>
<proteinExistence type="predicted"/>
<evidence type="ECO:0000259" key="9">
    <source>
        <dbReference type="PROSITE" id="PS51084"/>
    </source>
</evidence>
<comment type="subcellular location">
    <subcellularLocation>
        <location evidence="1">Nucleus</location>
    </subcellularLocation>
</comment>
<evidence type="ECO:0000256" key="3">
    <source>
        <dbReference type="ARBA" id="ARBA00022763"/>
    </source>
</evidence>
<evidence type="ECO:0000256" key="5">
    <source>
        <dbReference type="ARBA" id="ARBA00023125"/>
    </source>
</evidence>
<evidence type="ECO:0000313" key="10">
    <source>
        <dbReference type="Proteomes" id="UP000694925"/>
    </source>
</evidence>
<keyword evidence="4" id="KW-0862">Zinc</keyword>
<dbReference type="GO" id="GO:0033699">
    <property type="term" value="F:DNA 5'-adenosine monophosphate hydrolase activity"/>
    <property type="evidence" value="ECO:0007669"/>
    <property type="project" value="TreeGrafter"/>
</dbReference>
<dbReference type="PANTHER" id="PTHR12486:SF4">
    <property type="entry name" value="APRATAXIN"/>
    <property type="match status" value="1"/>
</dbReference>
<evidence type="ECO:0000256" key="2">
    <source>
        <dbReference type="ARBA" id="ARBA00022723"/>
    </source>
</evidence>
<name>A0AAJ7JAF7_9HYME</name>
<dbReference type="Gene3D" id="3.30.428.10">
    <property type="entry name" value="HIT-like"/>
    <property type="match status" value="1"/>
</dbReference>
<evidence type="ECO:0000256" key="1">
    <source>
        <dbReference type="ARBA" id="ARBA00004123"/>
    </source>
</evidence>
<evidence type="ECO:0000256" key="8">
    <source>
        <dbReference type="PROSITE-ProRule" id="PRU00464"/>
    </source>
</evidence>
<protein>
    <submittedName>
        <fullName evidence="11">Aprataxin isoform X1</fullName>
    </submittedName>
</protein>
<dbReference type="PROSITE" id="PS51084">
    <property type="entry name" value="HIT_2"/>
    <property type="match status" value="1"/>
</dbReference>
<dbReference type="GO" id="GO:0030983">
    <property type="term" value="F:mismatched DNA binding"/>
    <property type="evidence" value="ECO:0007669"/>
    <property type="project" value="TreeGrafter"/>
</dbReference>
<dbReference type="SUPFAM" id="SSF54197">
    <property type="entry name" value="HIT-like"/>
    <property type="match status" value="1"/>
</dbReference>
<dbReference type="Pfam" id="PF16278">
    <property type="entry name" value="zf-C2HE"/>
    <property type="match status" value="1"/>
</dbReference>
<dbReference type="GO" id="GO:0005634">
    <property type="term" value="C:nucleus"/>
    <property type="evidence" value="ECO:0007669"/>
    <property type="project" value="UniProtKB-SubCell"/>
</dbReference>
<dbReference type="GO" id="GO:0003725">
    <property type="term" value="F:double-stranded RNA binding"/>
    <property type="evidence" value="ECO:0007669"/>
    <property type="project" value="TreeGrafter"/>
</dbReference>
<comment type="caution">
    <text evidence="8">Lacks conserved residue(s) required for the propagation of feature annotation.</text>
</comment>
<keyword evidence="10" id="KW-1185">Reference proteome</keyword>
<evidence type="ECO:0000256" key="4">
    <source>
        <dbReference type="ARBA" id="ARBA00022833"/>
    </source>
</evidence>
<dbReference type="GeneID" id="108629642"/>
<dbReference type="GO" id="GO:1990165">
    <property type="term" value="F:single-strand break-containing DNA binding"/>
    <property type="evidence" value="ECO:0007669"/>
    <property type="project" value="TreeGrafter"/>
</dbReference>